<dbReference type="AlphaFoldDB" id="A0A2S2E3Q9"/>
<dbReference type="Pfam" id="PF00990">
    <property type="entry name" value="GGDEF"/>
    <property type="match status" value="1"/>
</dbReference>
<dbReference type="GO" id="GO:0043709">
    <property type="term" value="P:cell adhesion involved in single-species biofilm formation"/>
    <property type="evidence" value="ECO:0007669"/>
    <property type="project" value="TreeGrafter"/>
</dbReference>
<dbReference type="InterPro" id="IPR000160">
    <property type="entry name" value="GGDEF_dom"/>
</dbReference>
<dbReference type="NCBIfam" id="TIGR00254">
    <property type="entry name" value="GGDEF"/>
    <property type="match status" value="1"/>
</dbReference>
<name>A0A2S2E3Q9_9ALTE</name>
<dbReference type="CDD" id="cd01949">
    <property type="entry name" value="GGDEF"/>
    <property type="match status" value="1"/>
</dbReference>
<dbReference type="InterPro" id="IPR050469">
    <property type="entry name" value="Diguanylate_Cyclase"/>
</dbReference>
<feature type="transmembrane region" description="Helical" evidence="5">
    <location>
        <begin position="26"/>
        <end position="50"/>
    </location>
</feature>
<evidence type="ECO:0000256" key="1">
    <source>
        <dbReference type="ARBA" id="ARBA00001946"/>
    </source>
</evidence>
<organism evidence="7 8">
    <name type="scientific">Saliniradius amylolyticus</name>
    <dbReference type="NCBI Taxonomy" id="2183582"/>
    <lineage>
        <taxon>Bacteria</taxon>
        <taxon>Pseudomonadati</taxon>
        <taxon>Pseudomonadota</taxon>
        <taxon>Gammaproteobacteria</taxon>
        <taxon>Alteromonadales</taxon>
        <taxon>Alteromonadaceae</taxon>
        <taxon>Saliniradius</taxon>
    </lineage>
</organism>
<feature type="domain" description="GGDEF" evidence="6">
    <location>
        <begin position="192"/>
        <end position="325"/>
    </location>
</feature>
<gene>
    <name evidence="7" type="ORF">HMF8227_01800</name>
</gene>
<dbReference type="GO" id="GO:0052621">
    <property type="term" value="F:diguanylate cyclase activity"/>
    <property type="evidence" value="ECO:0007669"/>
    <property type="project" value="UniProtKB-EC"/>
</dbReference>
<dbReference type="Gene3D" id="3.30.70.270">
    <property type="match status" value="1"/>
</dbReference>
<sequence length="332" mass="37354">MEIIGRLLDGSLMPHGHCLLWRGDLLLMHVGGDLLTTLAYFTIPIALIILVRKRDDLEFDSIFLMFAAFIFLCGVTHLLSLVNVWHGYYFLEGIAKSLTGLVSVATAIMIWRLIPKALAIPSNKTLREKNHQLDAAHQELINLNASLERQVKQRTLQLEKLASTDPLTNLVNRRTIVATLESEMERAERYDVALSIIMIDMDDFKRVNDEHGHLVGDKLLQTAAKGVQQFIRKTDRVGRYGGEEFLAVVPHCDADNAARLAERIRYKMATISIPLESREALQTSCSLGVAQYQPGWDMNEFIDYADKALYKAKHSGKNQVSVYSSETKNGAE</sequence>
<dbReference type="InterPro" id="IPR029787">
    <property type="entry name" value="Nucleotide_cyclase"/>
</dbReference>
<comment type="cofactor">
    <cofactor evidence="1">
        <name>Mg(2+)</name>
        <dbReference type="ChEBI" id="CHEBI:18420"/>
    </cofactor>
</comment>
<dbReference type="SMART" id="SM00267">
    <property type="entry name" value="GGDEF"/>
    <property type="match status" value="1"/>
</dbReference>
<dbReference type="EMBL" id="CP029347">
    <property type="protein sequence ID" value="AWL12273.1"/>
    <property type="molecule type" value="Genomic_DNA"/>
</dbReference>
<dbReference type="InterPro" id="IPR043128">
    <property type="entry name" value="Rev_trsase/Diguanyl_cyclase"/>
</dbReference>
<dbReference type="Pfam" id="PF25487">
    <property type="entry name" value="ETR1_N"/>
    <property type="match status" value="1"/>
</dbReference>
<dbReference type="GO" id="GO:0005886">
    <property type="term" value="C:plasma membrane"/>
    <property type="evidence" value="ECO:0007669"/>
    <property type="project" value="TreeGrafter"/>
</dbReference>
<keyword evidence="8" id="KW-1185">Reference proteome</keyword>
<reference evidence="7 8" key="1">
    <citation type="submission" date="2018-05" db="EMBL/GenBank/DDBJ databases">
        <title>Salinimonas sp. HMF8227 Genome sequencing and assembly.</title>
        <authorList>
            <person name="Kang H."/>
            <person name="Kang J."/>
            <person name="Cha I."/>
            <person name="Kim H."/>
            <person name="Joh K."/>
        </authorList>
    </citation>
    <scope>NUCLEOTIDE SEQUENCE [LARGE SCALE GENOMIC DNA]</scope>
    <source>
        <strain evidence="7 8">HMF8227</strain>
    </source>
</reference>
<keyword evidence="5" id="KW-0472">Membrane</keyword>
<evidence type="ECO:0000256" key="3">
    <source>
        <dbReference type="ARBA" id="ARBA00034247"/>
    </source>
</evidence>
<protein>
    <recommendedName>
        <fullName evidence="2">diguanylate cyclase</fullName>
        <ecNumber evidence="2">2.7.7.65</ecNumber>
    </recommendedName>
</protein>
<keyword evidence="5" id="KW-1133">Transmembrane helix</keyword>
<dbReference type="RefSeq" id="WP_109339864.1">
    <property type="nucleotide sequence ID" value="NZ_CP029347.1"/>
</dbReference>
<dbReference type="PROSITE" id="PS50887">
    <property type="entry name" value="GGDEF"/>
    <property type="match status" value="1"/>
</dbReference>
<evidence type="ECO:0000313" key="8">
    <source>
        <dbReference type="Proteomes" id="UP000245728"/>
    </source>
</evidence>
<keyword evidence="4" id="KW-0175">Coiled coil</keyword>
<dbReference type="OrthoDB" id="9808408at2"/>
<evidence type="ECO:0000256" key="4">
    <source>
        <dbReference type="SAM" id="Coils"/>
    </source>
</evidence>
<dbReference type="GO" id="GO:1902201">
    <property type="term" value="P:negative regulation of bacterial-type flagellum-dependent cell motility"/>
    <property type="evidence" value="ECO:0007669"/>
    <property type="project" value="TreeGrafter"/>
</dbReference>
<evidence type="ECO:0000256" key="2">
    <source>
        <dbReference type="ARBA" id="ARBA00012528"/>
    </source>
</evidence>
<proteinExistence type="predicted"/>
<evidence type="ECO:0000256" key="5">
    <source>
        <dbReference type="SAM" id="Phobius"/>
    </source>
</evidence>
<dbReference type="PANTHER" id="PTHR45138:SF9">
    <property type="entry name" value="DIGUANYLATE CYCLASE DGCM-RELATED"/>
    <property type="match status" value="1"/>
</dbReference>
<comment type="catalytic activity">
    <reaction evidence="3">
        <text>2 GTP = 3',3'-c-di-GMP + 2 diphosphate</text>
        <dbReference type="Rhea" id="RHEA:24898"/>
        <dbReference type="ChEBI" id="CHEBI:33019"/>
        <dbReference type="ChEBI" id="CHEBI:37565"/>
        <dbReference type="ChEBI" id="CHEBI:58805"/>
        <dbReference type="EC" id="2.7.7.65"/>
    </reaction>
</comment>
<feature type="transmembrane region" description="Helical" evidence="5">
    <location>
        <begin position="94"/>
        <end position="114"/>
    </location>
</feature>
<feature type="coiled-coil region" evidence="4">
    <location>
        <begin position="123"/>
        <end position="164"/>
    </location>
</feature>
<feature type="transmembrane region" description="Helical" evidence="5">
    <location>
        <begin position="62"/>
        <end position="82"/>
    </location>
</feature>
<keyword evidence="5" id="KW-0812">Transmembrane</keyword>
<evidence type="ECO:0000259" key="6">
    <source>
        <dbReference type="PROSITE" id="PS50887"/>
    </source>
</evidence>
<dbReference type="EC" id="2.7.7.65" evidence="2"/>
<evidence type="ECO:0000313" key="7">
    <source>
        <dbReference type="EMBL" id="AWL12273.1"/>
    </source>
</evidence>
<dbReference type="FunFam" id="3.30.70.270:FF:000001">
    <property type="entry name" value="Diguanylate cyclase domain protein"/>
    <property type="match status" value="1"/>
</dbReference>
<dbReference type="Proteomes" id="UP000245728">
    <property type="component" value="Chromosome"/>
</dbReference>
<dbReference type="SUPFAM" id="SSF55073">
    <property type="entry name" value="Nucleotide cyclase"/>
    <property type="match status" value="1"/>
</dbReference>
<dbReference type="InterPro" id="IPR058544">
    <property type="entry name" value="ETR1_N"/>
</dbReference>
<dbReference type="PANTHER" id="PTHR45138">
    <property type="entry name" value="REGULATORY COMPONENTS OF SENSORY TRANSDUCTION SYSTEM"/>
    <property type="match status" value="1"/>
</dbReference>
<accession>A0A2S2E3Q9</accession>
<dbReference type="KEGG" id="salh:HMF8227_01800"/>